<protein>
    <submittedName>
        <fullName evidence="4">Gas vesicle protein</fullName>
    </submittedName>
</protein>
<dbReference type="Pfam" id="PF26347">
    <property type="entry name" value="YtrI_sporulation"/>
    <property type="match status" value="1"/>
</dbReference>
<comment type="caution">
    <text evidence="4">The sequence shown here is derived from an EMBL/GenBank/DDBJ whole genome shotgun (WGS) entry which is preliminary data.</text>
</comment>
<proteinExistence type="predicted"/>
<evidence type="ECO:0000313" key="5">
    <source>
        <dbReference type="Proteomes" id="UP001549167"/>
    </source>
</evidence>
<evidence type="ECO:0000256" key="2">
    <source>
        <dbReference type="SAM" id="Phobius"/>
    </source>
</evidence>
<evidence type="ECO:0000313" key="4">
    <source>
        <dbReference type="EMBL" id="MET3682635.1"/>
    </source>
</evidence>
<reference evidence="4 5" key="1">
    <citation type="submission" date="2024-06" db="EMBL/GenBank/DDBJ databases">
        <title>Genomic Encyclopedia of Type Strains, Phase IV (KMG-IV): sequencing the most valuable type-strain genomes for metagenomic binning, comparative biology and taxonomic classification.</title>
        <authorList>
            <person name="Goeker M."/>
        </authorList>
    </citation>
    <scope>NUCLEOTIDE SEQUENCE [LARGE SCALE GENOMIC DNA]</scope>
    <source>
        <strain evidence="4 5">DSM 23520</strain>
    </source>
</reference>
<evidence type="ECO:0000256" key="1">
    <source>
        <dbReference type="SAM" id="Coils"/>
    </source>
</evidence>
<feature type="coiled-coil region" evidence="1">
    <location>
        <begin position="45"/>
        <end position="72"/>
    </location>
</feature>
<keyword evidence="2" id="KW-0472">Membrane</keyword>
<dbReference type="RefSeq" id="WP_354219248.1">
    <property type="nucleotide sequence ID" value="NZ_JBEPMX010000002.1"/>
</dbReference>
<keyword evidence="5" id="KW-1185">Reference proteome</keyword>
<dbReference type="Proteomes" id="UP001549167">
    <property type="component" value="Unassembled WGS sequence"/>
</dbReference>
<dbReference type="NCBIfam" id="NF041479">
    <property type="entry name" value="spor_membprot_YtrI"/>
    <property type="match status" value="1"/>
</dbReference>
<sequence>MHIPPYYKKPTWQTFFIGVLTGVVVGYIFFLYVYGEHTERWIEDNLTIRQELQQIKQENKLLKDDQHDLSQQTEQRLTIQETDIEWTNAEQLDLDRFTTHELEEQLQAQLESIIGQNIESLSEQRTLLIQTIENKVFNIRDVKYQLTVRHMTIAPTLIMSLEIDLTSS</sequence>
<feature type="transmembrane region" description="Helical" evidence="2">
    <location>
        <begin position="12"/>
        <end position="34"/>
    </location>
</feature>
<dbReference type="InterPro" id="IPR058620">
    <property type="entry name" value="YtrI_C"/>
</dbReference>
<keyword evidence="1" id="KW-0175">Coiled coil</keyword>
<keyword evidence="2" id="KW-0812">Transmembrane</keyword>
<gene>
    <name evidence="4" type="ORF">ABID56_000716</name>
</gene>
<dbReference type="InterPro" id="IPR048198">
    <property type="entry name" value="YtrI"/>
</dbReference>
<keyword evidence="2" id="KW-1133">Transmembrane helix</keyword>
<name>A0ABV2KV98_9BACI</name>
<accession>A0ABV2KV98</accession>
<dbReference type="EMBL" id="JBEPMX010000002">
    <property type="protein sequence ID" value="MET3682635.1"/>
    <property type="molecule type" value="Genomic_DNA"/>
</dbReference>
<evidence type="ECO:0000259" key="3">
    <source>
        <dbReference type="Pfam" id="PF26347"/>
    </source>
</evidence>
<organism evidence="4 5">
    <name type="scientific">Alkalibacillus flavidus</name>
    <dbReference type="NCBI Taxonomy" id="546021"/>
    <lineage>
        <taxon>Bacteria</taxon>
        <taxon>Bacillati</taxon>
        <taxon>Bacillota</taxon>
        <taxon>Bacilli</taxon>
        <taxon>Bacillales</taxon>
        <taxon>Bacillaceae</taxon>
        <taxon>Alkalibacillus</taxon>
    </lineage>
</organism>
<feature type="domain" description="Sporulation membrane protein YtrI C-terminal" evidence="3">
    <location>
        <begin position="80"/>
        <end position="163"/>
    </location>
</feature>